<keyword evidence="16" id="KW-1185">Reference proteome</keyword>
<proteinExistence type="predicted"/>
<keyword evidence="4" id="KW-0349">Heme</keyword>
<feature type="transmembrane region" description="Helical" evidence="12">
    <location>
        <begin position="99"/>
        <end position="124"/>
    </location>
</feature>
<keyword evidence="3" id="KW-0813">Transport</keyword>
<dbReference type="PANTHER" id="PTHR15422:SF45">
    <property type="entry name" value="CYTOCHROME B561 DOMAIN-CONTAINING PROTEIN"/>
    <property type="match status" value="1"/>
</dbReference>
<dbReference type="eggNOG" id="ENOG502QRPJ">
    <property type="taxonomic scope" value="Eukaryota"/>
</dbReference>
<dbReference type="PANTHER" id="PTHR15422">
    <property type="entry name" value="OS05G0565100 PROTEIN"/>
    <property type="match status" value="1"/>
</dbReference>
<name>T1G9S4_HELRO</name>
<dbReference type="HOGENOM" id="CLU_072399_3_0_1"/>
<keyword evidence="9" id="KW-0408">Iron</keyword>
<evidence type="ECO:0000313" key="14">
    <source>
        <dbReference type="EMBL" id="ESO05054.1"/>
    </source>
</evidence>
<dbReference type="OrthoDB" id="432881at2759"/>
<dbReference type="Gene3D" id="1.20.120.1770">
    <property type="match status" value="1"/>
</dbReference>
<evidence type="ECO:0000256" key="5">
    <source>
        <dbReference type="ARBA" id="ARBA00022692"/>
    </source>
</evidence>
<evidence type="ECO:0000313" key="15">
    <source>
        <dbReference type="EnsemblMetazoa" id="HelroP99384"/>
    </source>
</evidence>
<feature type="domain" description="Cytochrome b561" evidence="13">
    <location>
        <begin position="1"/>
        <end position="199"/>
    </location>
</feature>
<evidence type="ECO:0000256" key="11">
    <source>
        <dbReference type="ARBA" id="ARBA00024225"/>
    </source>
</evidence>
<dbReference type="GO" id="GO:0140575">
    <property type="term" value="F:transmembrane monodehydroascorbate reductase activity"/>
    <property type="evidence" value="ECO:0007669"/>
    <property type="project" value="InterPro"/>
</dbReference>
<comment type="cofactor">
    <cofactor evidence="1">
        <name>heme b</name>
        <dbReference type="ChEBI" id="CHEBI:60344"/>
    </cofactor>
</comment>
<dbReference type="AlphaFoldDB" id="T1G9S4"/>
<evidence type="ECO:0000256" key="10">
    <source>
        <dbReference type="ARBA" id="ARBA00023136"/>
    </source>
</evidence>
<dbReference type="KEGG" id="hro:HELRODRAFT_99384"/>
<evidence type="ECO:0000313" key="16">
    <source>
        <dbReference type="Proteomes" id="UP000015101"/>
    </source>
</evidence>
<protein>
    <recommendedName>
        <fullName evidence="11">ascorbate ferrireductase (transmembrane)</fullName>
        <ecNumber evidence="11">7.2.1.3</ecNumber>
    </recommendedName>
</protein>
<evidence type="ECO:0000256" key="4">
    <source>
        <dbReference type="ARBA" id="ARBA00022617"/>
    </source>
</evidence>
<organism evidence="15 16">
    <name type="scientific">Helobdella robusta</name>
    <name type="common">Californian leech</name>
    <dbReference type="NCBI Taxonomy" id="6412"/>
    <lineage>
        <taxon>Eukaryota</taxon>
        <taxon>Metazoa</taxon>
        <taxon>Spiralia</taxon>
        <taxon>Lophotrochozoa</taxon>
        <taxon>Annelida</taxon>
        <taxon>Clitellata</taxon>
        <taxon>Hirudinea</taxon>
        <taxon>Rhynchobdellida</taxon>
        <taxon>Glossiphoniidae</taxon>
        <taxon>Helobdella</taxon>
    </lineage>
</organism>
<evidence type="ECO:0000256" key="6">
    <source>
        <dbReference type="ARBA" id="ARBA00022723"/>
    </source>
</evidence>
<dbReference type="CDD" id="cd08761">
    <property type="entry name" value="Cyt_b561_CYB561D2_like"/>
    <property type="match status" value="1"/>
</dbReference>
<reference evidence="16" key="1">
    <citation type="submission" date="2012-12" db="EMBL/GenBank/DDBJ databases">
        <authorList>
            <person name="Hellsten U."/>
            <person name="Grimwood J."/>
            <person name="Chapman J.A."/>
            <person name="Shapiro H."/>
            <person name="Aerts A."/>
            <person name="Otillar R.P."/>
            <person name="Terry A.Y."/>
            <person name="Boore J.L."/>
            <person name="Simakov O."/>
            <person name="Marletaz F."/>
            <person name="Cho S.-J."/>
            <person name="Edsinger-Gonzales E."/>
            <person name="Havlak P."/>
            <person name="Kuo D.-H."/>
            <person name="Larsson T."/>
            <person name="Lv J."/>
            <person name="Arendt D."/>
            <person name="Savage R."/>
            <person name="Osoegawa K."/>
            <person name="de Jong P."/>
            <person name="Lindberg D.R."/>
            <person name="Seaver E.C."/>
            <person name="Weisblat D.A."/>
            <person name="Putnam N.H."/>
            <person name="Grigoriev I.V."/>
            <person name="Rokhsar D.S."/>
        </authorList>
    </citation>
    <scope>NUCLEOTIDE SEQUENCE</scope>
</reference>
<dbReference type="GO" id="GO:0140571">
    <property type="term" value="F:transmembrane ascorbate ferrireductase activity"/>
    <property type="evidence" value="ECO:0007669"/>
    <property type="project" value="UniProtKB-EC"/>
</dbReference>
<feature type="transmembrane region" description="Helical" evidence="12">
    <location>
        <begin position="27"/>
        <end position="47"/>
    </location>
</feature>
<evidence type="ECO:0000256" key="3">
    <source>
        <dbReference type="ARBA" id="ARBA00022448"/>
    </source>
</evidence>
<dbReference type="Pfam" id="PF03188">
    <property type="entry name" value="Cytochrom_B561"/>
    <property type="match status" value="1"/>
</dbReference>
<accession>T1G9S4</accession>
<dbReference type="EMBL" id="AMQM01004032">
    <property type="status" value="NOT_ANNOTATED_CDS"/>
    <property type="molecule type" value="Genomic_DNA"/>
</dbReference>
<keyword evidence="10 12" id="KW-0472">Membrane</keyword>
<dbReference type="PROSITE" id="PS50939">
    <property type="entry name" value="CYTOCHROME_B561"/>
    <property type="match status" value="1"/>
</dbReference>
<dbReference type="CTD" id="20217820"/>
<sequence>MVVHFVCVLFTGFLVYTASPGSSLFSWHPALMTVAFCLIMMQGLLVFSPQSSLIMSSNRKVKTFYHWLLMISSTVLALLGYLVIFKVKEDSEKPHLMSWHAWIGLATIIYSVVQCLGGANILWFRSLATKICPLATWKLMHATSGLLLFILVTLSIITSLFTNWFVSMVTGTSWYTCLACPLILLLAAATQIKNAYLVGNSPANANSGKNKREE</sequence>
<feature type="transmembrane region" description="Helical" evidence="12">
    <location>
        <begin position="145"/>
        <end position="166"/>
    </location>
</feature>
<dbReference type="EC" id="7.2.1.3" evidence="11"/>
<gene>
    <name evidence="15" type="primary">20217820</name>
    <name evidence="14" type="ORF">HELRODRAFT_99384</name>
</gene>
<evidence type="ECO:0000256" key="12">
    <source>
        <dbReference type="SAM" id="Phobius"/>
    </source>
</evidence>
<dbReference type="Proteomes" id="UP000015101">
    <property type="component" value="Unassembled WGS sequence"/>
</dbReference>
<dbReference type="SMART" id="SM00665">
    <property type="entry name" value="B561"/>
    <property type="match status" value="1"/>
</dbReference>
<keyword evidence="7" id="KW-0249">Electron transport</keyword>
<feature type="transmembrane region" description="Helical" evidence="12">
    <location>
        <begin position="67"/>
        <end position="87"/>
    </location>
</feature>
<keyword evidence="5 12" id="KW-0812">Transmembrane</keyword>
<reference evidence="14 16" key="2">
    <citation type="journal article" date="2013" name="Nature">
        <title>Insights into bilaterian evolution from three spiralian genomes.</title>
        <authorList>
            <person name="Simakov O."/>
            <person name="Marletaz F."/>
            <person name="Cho S.J."/>
            <person name="Edsinger-Gonzales E."/>
            <person name="Havlak P."/>
            <person name="Hellsten U."/>
            <person name="Kuo D.H."/>
            <person name="Larsson T."/>
            <person name="Lv J."/>
            <person name="Arendt D."/>
            <person name="Savage R."/>
            <person name="Osoegawa K."/>
            <person name="de Jong P."/>
            <person name="Grimwood J."/>
            <person name="Chapman J.A."/>
            <person name="Shapiro H."/>
            <person name="Aerts A."/>
            <person name="Otillar R.P."/>
            <person name="Terry A.Y."/>
            <person name="Boore J.L."/>
            <person name="Grigoriev I.V."/>
            <person name="Lindberg D.R."/>
            <person name="Seaver E.C."/>
            <person name="Weisblat D.A."/>
            <person name="Putnam N.H."/>
            <person name="Rokhsar D.S."/>
        </authorList>
    </citation>
    <scope>NUCLEOTIDE SEQUENCE</scope>
</reference>
<feature type="transmembrane region" description="Helical" evidence="12">
    <location>
        <begin position="172"/>
        <end position="189"/>
    </location>
</feature>
<evidence type="ECO:0000256" key="2">
    <source>
        <dbReference type="ARBA" id="ARBA00004141"/>
    </source>
</evidence>
<dbReference type="GO" id="GO:0016020">
    <property type="term" value="C:membrane"/>
    <property type="evidence" value="ECO:0007669"/>
    <property type="project" value="UniProtKB-SubCell"/>
</dbReference>
<dbReference type="InParanoid" id="T1G9S4"/>
<dbReference type="GO" id="GO:0046872">
    <property type="term" value="F:metal ion binding"/>
    <property type="evidence" value="ECO:0007669"/>
    <property type="project" value="UniProtKB-KW"/>
</dbReference>
<dbReference type="GeneID" id="20217820"/>
<dbReference type="OMA" id="IFYNKHL"/>
<dbReference type="EMBL" id="KB096411">
    <property type="protein sequence ID" value="ESO05054.1"/>
    <property type="molecule type" value="Genomic_DNA"/>
</dbReference>
<dbReference type="STRING" id="6412.T1G9S4"/>
<dbReference type="InterPro" id="IPR006593">
    <property type="entry name" value="Cyt_b561/ferric_Rdtase_TM"/>
</dbReference>
<evidence type="ECO:0000256" key="1">
    <source>
        <dbReference type="ARBA" id="ARBA00001970"/>
    </source>
</evidence>
<keyword evidence="6" id="KW-0479">Metal-binding</keyword>
<dbReference type="EnsemblMetazoa" id="HelroT99384">
    <property type="protein sequence ID" value="HelroP99384"/>
    <property type="gene ID" value="HelroG99384"/>
</dbReference>
<evidence type="ECO:0000256" key="7">
    <source>
        <dbReference type="ARBA" id="ARBA00022982"/>
    </source>
</evidence>
<dbReference type="FunCoup" id="T1G9S4">
    <property type="interactions" value="59"/>
</dbReference>
<evidence type="ECO:0000259" key="13">
    <source>
        <dbReference type="PROSITE" id="PS50939"/>
    </source>
</evidence>
<keyword evidence="8 12" id="KW-1133">Transmembrane helix</keyword>
<evidence type="ECO:0000256" key="8">
    <source>
        <dbReference type="ARBA" id="ARBA00022989"/>
    </source>
</evidence>
<evidence type="ECO:0000256" key="9">
    <source>
        <dbReference type="ARBA" id="ARBA00023004"/>
    </source>
</evidence>
<comment type="subcellular location">
    <subcellularLocation>
        <location evidence="2">Membrane</location>
        <topology evidence="2">Multi-pass membrane protein</topology>
    </subcellularLocation>
</comment>
<reference evidence="15" key="3">
    <citation type="submission" date="2015-06" db="UniProtKB">
        <authorList>
            <consortium name="EnsemblMetazoa"/>
        </authorList>
    </citation>
    <scope>IDENTIFICATION</scope>
</reference>
<dbReference type="InterPro" id="IPR045150">
    <property type="entry name" value="CYB561D1/2"/>
</dbReference>
<dbReference type="RefSeq" id="XP_009016987.1">
    <property type="nucleotide sequence ID" value="XM_009018739.1"/>
</dbReference>